<dbReference type="InterPro" id="IPR009936">
    <property type="entry name" value="DUF1468"/>
</dbReference>
<evidence type="ECO:0000256" key="1">
    <source>
        <dbReference type="SAM" id="Phobius"/>
    </source>
</evidence>
<comment type="caution">
    <text evidence="3">The sequence shown here is derived from an EMBL/GenBank/DDBJ whole genome shotgun (WGS) entry which is preliminary data.</text>
</comment>
<proteinExistence type="predicted"/>
<dbReference type="Proteomes" id="UP001431784">
    <property type="component" value="Unassembled WGS sequence"/>
</dbReference>
<evidence type="ECO:0000313" key="3">
    <source>
        <dbReference type="EMBL" id="MDD7973105.1"/>
    </source>
</evidence>
<dbReference type="RefSeq" id="WP_274353778.1">
    <property type="nucleotide sequence ID" value="NZ_JAQZSM010000025.1"/>
</dbReference>
<keyword evidence="1" id="KW-1133">Transmembrane helix</keyword>
<sequence length="156" mass="16725">MQNRLIAALTSRSGLGAMLLFAAAAVTFSEVSRLRLGTPASMGPGYFPALLGGLFVLFGVMLLAEGWRNPGQRVNFGRLRPVIYLLGAIILFGMLYPVLGGGIAIAVLVTVSAMAEPGRSWQEIALLVVTVIVMIWVIFVLALGLQLTMLPPWIRT</sequence>
<organism evidence="3 4">
    <name type="scientific">Roseinatronobacter alkalisoli</name>
    <dbReference type="NCBI Taxonomy" id="3028235"/>
    <lineage>
        <taxon>Bacteria</taxon>
        <taxon>Pseudomonadati</taxon>
        <taxon>Pseudomonadota</taxon>
        <taxon>Alphaproteobacteria</taxon>
        <taxon>Rhodobacterales</taxon>
        <taxon>Paracoccaceae</taxon>
        <taxon>Roseinatronobacter</taxon>
    </lineage>
</organism>
<protein>
    <submittedName>
        <fullName evidence="3">Tripartite tricarboxylate transporter TctB family protein</fullName>
    </submittedName>
</protein>
<evidence type="ECO:0000259" key="2">
    <source>
        <dbReference type="Pfam" id="PF07331"/>
    </source>
</evidence>
<keyword evidence="4" id="KW-1185">Reference proteome</keyword>
<accession>A0ABT5TDB5</accession>
<keyword evidence="1" id="KW-0812">Transmembrane</keyword>
<feature type="domain" description="DUF1468" evidence="2">
    <location>
        <begin position="17"/>
        <end position="147"/>
    </location>
</feature>
<reference evidence="3" key="1">
    <citation type="submission" date="2023-02" db="EMBL/GenBank/DDBJ databases">
        <title>Description of Roseinatronobacter alkalisoli sp. nov., an alkaliphilic bacerium isolated from soda soil.</title>
        <authorList>
            <person name="Wei W."/>
        </authorList>
    </citation>
    <scope>NUCLEOTIDE SEQUENCE</scope>
    <source>
        <strain evidence="3">HJB301</strain>
    </source>
</reference>
<dbReference type="Pfam" id="PF07331">
    <property type="entry name" value="TctB"/>
    <property type="match status" value="1"/>
</dbReference>
<feature type="transmembrane region" description="Helical" evidence="1">
    <location>
        <begin position="45"/>
        <end position="64"/>
    </location>
</feature>
<keyword evidence="1" id="KW-0472">Membrane</keyword>
<name>A0ABT5TDB5_9RHOB</name>
<evidence type="ECO:0000313" key="4">
    <source>
        <dbReference type="Proteomes" id="UP001431784"/>
    </source>
</evidence>
<dbReference type="EMBL" id="JAQZSM010000025">
    <property type="protein sequence ID" value="MDD7973105.1"/>
    <property type="molecule type" value="Genomic_DNA"/>
</dbReference>
<feature type="transmembrane region" description="Helical" evidence="1">
    <location>
        <begin position="124"/>
        <end position="145"/>
    </location>
</feature>
<feature type="transmembrane region" description="Helical" evidence="1">
    <location>
        <begin position="84"/>
        <end position="112"/>
    </location>
</feature>
<gene>
    <name evidence="3" type="ORF">PUT78_18635</name>
</gene>